<feature type="transmembrane region" description="Helical" evidence="1">
    <location>
        <begin position="12"/>
        <end position="33"/>
    </location>
</feature>
<keyword evidence="1" id="KW-0472">Membrane</keyword>
<evidence type="ECO:0000256" key="1">
    <source>
        <dbReference type="SAM" id="Phobius"/>
    </source>
</evidence>
<proteinExistence type="predicted"/>
<reference evidence="4" key="1">
    <citation type="submission" date="2020-11" db="EMBL/GenBank/DDBJ databases">
        <title>Nocardioides sp. CBS4Y-1, whole genome shotgun sequence.</title>
        <authorList>
            <person name="Tuo L."/>
        </authorList>
    </citation>
    <scope>NUCLEOTIDE SEQUENCE</scope>
    <source>
        <strain evidence="4">CBS4Y-1</strain>
    </source>
</reference>
<keyword evidence="1" id="KW-1133">Transmembrane helix</keyword>
<dbReference type="NCBIfam" id="TIGR00996">
    <property type="entry name" value="Mtu_fam_mce"/>
    <property type="match status" value="1"/>
</dbReference>
<evidence type="ECO:0000259" key="2">
    <source>
        <dbReference type="Pfam" id="PF02470"/>
    </source>
</evidence>
<keyword evidence="1" id="KW-0812">Transmembrane</keyword>
<dbReference type="GO" id="GO:0051701">
    <property type="term" value="P:biological process involved in interaction with host"/>
    <property type="evidence" value="ECO:0007669"/>
    <property type="project" value="TreeGrafter"/>
</dbReference>
<dbReference type="EMBL" id="JADIVZ010000005">
    <property type="protein sequence ID" value="MBF4162459.1"/>
    <property type="molecule type" value="Genomic_DNA"/>
</dbReference>
<dbReference type="InterPro" id="IPR003399">
    <property type="entry name" value="Mce/MlaD"/>
</dbReference>
<organism evidence="4 5">
    <name type="scientific">Nocardioides acrostichi</name>
    <dbReference type="NCBI Taxonomy" id="2784339"/>
    <lineage>
        <taxon>Bacteria</taxon>
        <taxon>Bacillati</taxon>
        <taxon>Actinomycetota</taxon>
        <taxon>Actinomycetes</taxon>
        <taxon>Propionibacteriales</taxon>
        <taxon>Nocardioidaceae</taxon>
        <taxon>Nocardioides</taxon>
    </lineage>
</organism>
<evidence type="ECO:0000259" key="3">
    <source>
        <dbReference type="Pfam" id="PF11887"/>
    </source>
</evidence>
<feature type="domain" description="Mce/MlaD" evidence="2">
    <location>
        <begin position="41"/>
        <end position="116"/>
    </location>
</feature>
<dbReference type="InterPro" id="IPR052336">
    <property type="entry name" value="MlaD_Phospholipid_Transporter"/>
</dbReference>
<dbReference type="Pfam" id="PF02470">
    <property type="entry name" value="MlaD"/>
    <property type="match status" value="1"/>
</dbReference>
<accession>A0A930YDG3</accession>
<sequence length="344" mass="37471">MKLLDLKTSVDLVKLTVFVVVTTLATGILAVAVGNLSFGDTKEYKAEFVDATGVNTGDDIRVAGVKVGTVKDVSIVDRTRALITFDVDTTVPVTMATHATIRYRNLVGQRYIALDQRVGDTKALPEDSTIDVRNTSPALDLTVLFNGFKPLFAALSPDDINQLSYEVVQVFQGEGGTLESLLQHTASVTSTLADRDKVISSLITNLDEVLDNIADRDKQLSDLIITFKQLVAGLKKDRGPILDSLDQISELSVQTADLVDGVKDPFVTDVKQLRRFAGNVNRNKAELDRALQVLPIKLNKVGRTAIYGSWFNFYLCHFQGRVRLPGGQSLPVNYNVGGARCSLG</sequence>
<evidence type="ECO:0000313" key="5">
    <source>
        <dbReference type="Proteomes" id="UP000656804"/>
    </source>
</evidence>
<dbReference type="PANTHER" id="PTHR33371">
    <property type="entry name" value="INTERMEMBRANE PHOSPHOLIPID TRANSPORT SYSTEM BINDING PROTEIN MLAD-RELATED"/>
    <property type="match status" value="1"/>
</dbReference>
<dbReference type="PANTHER" id="PTHR33371:SF17">
    <property type="entry name" value="MCE-FAMILY PROTEIN MCE1B"/>
    <property type="match status" value="1"/>
</dbReference>
<evidence type="ECO:0000313" key="4">
    <source>
        <dbReference type="EMBL" id="MBF4162459.1"/>
    </source>
</evidence>
<dbReference type="Proteomes" id="UP000656804">
    <property type="component" value="Unassembled WGS sequence"/>
</dbReference>
<feature type="domain" description="Mammalian cell entry C-terminal" evidence="3">
    <location>
        <begin position="122"/>
        <end position="333"/>
    </location>
</feature>
<name>A0A930YDG3_9ACTN</name>
<dbReference type="InterPro" id="IPR005693">
    <property type="entry name" value="Mce"/>
</dbReference>
<gene>
    <name evidence="4" type="ORF">ISG29_12220</name>
</gene>
<dbReference type="GO" id="GO:0005576">
    <property type="term" value="C:extracellular region"/>
    <property type="evidence" value="ECO:0007669"/>
    <property type="project" value="TreeGrafter"/>
</dbReference>
<dbReference type="InterPro" id="IPR024516">
    <property type="entry name" value="Mce_C"/>
</dbReference>
<protein>
    <submittedName>
        <fullName evidence="4">MCE family protein</fullName>
    </submittedName>
</protein>
<keyword evidence="5" id="KW-1185">Reference proteome</keyword>
<comment type="caution">
    <text evidence="4">The sequence shown here is derived from an EMBL/GenBank/DDBJ whole genome shotgun (WGS) entry which is preliminary data.</text>
</comment>
<dbReference type="RefSeq" id="WP_194503712.1">
    <property type="nucleotide sequence ID" value="NZ_JADIVZ010000005.1"/>
</dbReference>
<dbReference type="Pfam" id="PF11887">
    <property type="entry name" value="Mce4_CUP1"/>
    <property type="match status" value="1"/>
</dbReference>
<dbReference type="AlphaFoldDB" id="A0A930YDG3"/>